<gene>
    <name evidence="5" type="primary">rimM</name>
    <name evidence="8" type="ORF">BN53_06410</name>
</gene>
<dbReference type="InterPro" id="IPR011961">
    <property type="entry name" value="RimM"/>
</dbReference>
<keyword evidence="3 5" id="KW-0698">rRNA processing</keyword>
<keyword evidence="2 5" id="KW-0690">Ribosome biogenesis</keyword>
<dbReference type="PANTHER" id="PTHR33692:SF1">
    <property type="entry name" value="RIBOSOME MATURATION FACTOR RIMM"/>
    <property type="match status" value="1"/>
</dbReference>
<comment type="function">
    <text evidence="5">An accessory protein needed during the final step in the assembly of 30S ribosomal subunit, possibly for assembly of the head region. Essential for efficient processing of 16S rRNA. May be needed both before and after RbfA during the maturation of 16S rRNA. It has affinity for free ribosomal 30S subunits but not for 70S ribosomes.</text>
</comment>
<dbReference type="SUPFAM" id="SSF50447">
    <property type="entry name" value="Translation proteins"/>
    <property type="match status" value="1"/>
</dbReference>
<dbReference type="InterPro" id="IPR009000">
    <property type="entry name" value="Transl_B-barrel_sf"/>
</dbReference>
<sequence>MQFYDVAKILTTHGLNGEVKVQVITDFPEDRFETGVKLKLKNSEQVLTVKAGRLFKQFWLVQFEEITSIDQAEKLRGQILVISEEDQQELPEGFYYYHDILGCQVLDQESGEKIGKIVEIETPGANDIWLVKEDNGKEFWLPYIDQVVKKVDIAEKKVYVELMEGLRDED</sequence>
<dbReference type="InterPro" id="IPR036976">
    <property type="entry name" value="RimM_N_sf"/>
</dbReference>
<dbReference type="OrthoDB" id="9810331at2"/>
<reference evidence="8 9" key="1">
    <citation type="submission" date="2012-06" db="EMBL/GenBank/DDBJ databases">
        <title>Draft Genome Sequence of Lactobacillus pasteurii CRBIP 24.76T.</title>
        <authorList>
            <person name="Cousin S."/>
            <person name="Bouchier C."/>
            <person name="Loux V."/>
            <person name="Ma L."/>
            <person name="Creno S."/>
            <person name="Bizet C."/>
            <person name="Clermont D."/>
        </authorList>
    </citation>
    <scope>NUCLEOTIDE SEQUENCE [LARGE SCALE GENOMIC DNA]</scope>
    <source>
        <strain evidence="9">CRBIP 24.76T</strain>
    </source>
</reference>
<dbReference type="InterPro" id="IPR002676">
    <property type="entry name" value="RimM_N"/>
</dbReference>
<comment type="subcellular location">
    <subcellularLocation>
        <location evidence="5">Cytoplasm</location>
    </subcellularLocation>
</comment>
<organism evidence="8 9">
    <name type="scientific">Lactobacillus pasteurii DSM 23907 = CRBIP 24.76</name>
    <dbReference type="NCBI Taxonomy" id="1423790"/>
    <lineage>
        <taxon>Bacteria</taxon>
        <taxon>Bacillati</taxon>
        <taxon>Bacillota</taxon>
        <taxon>Bacilli</taxon>
        <taxon>Lactobacillales</taxon>
        <taxon>Lactobacillaceae</taxon>
        <taxon>Lactobacillus</taxon>
    </lineage>
</organism>
<protein>
    <recommendedName>
        <fullName evidence="5">Ribosome maturation factor RimM</fullName>
    </recommendedName>
</protein>
<dbReference type="GO" id="GO:0005840">
    <property type="term" value="C:ribosome"/>
    <property type="evidence" value="ECO:0007669"/>
    <property type="project" value="InterPro"/>
</dbReference>
<evidence type="ECO:0000256" key="4">
    <source>
        <dbReference type="ARBA" id="ARBA00023186"/>
    </source>
</evidence>
<dbReference type="Pfam" id="PF24986">
    <property type="entry name" value="PRC_RimM"/>
    <property type="match status" value="1"/>
</dbReference>
<evidence type="ECO:0000256" key="3">
    <source>
        <dbReference type="ARBA" id="ARBA00022552"/>
    </source>
</evidence>
<accession>I7KM01</accession>
<evidence type="ECO:0000256" key="2">
    <source>
        <dbReference type="ARBA" id="ARBA00022517"/>
    </source>
</evidence>
<dbReference type="GO" id="GO:0043022">
    <property type="term" value="F:ribosome binding"/>
    <property type="evidence" value="ECO:0007669"/>
    <property type="project" value="InterPro"/>
</dbReference>
<keyword evidence="4 5" id="KW-0143">Chaperone</keyword>
<evidence type="ECO:0000256" key="1">
    <source>
        <dbReference type="ARBA" id="ARBA00022490"/>
    </source>
</evidence>
<dbReference type="Proteomes" id="UP000009311">
    <property type="component" value="Unassembled WGS sequence"/>
</dbReference>
<dbReference type="EMBL" id="CAKD01000023">
    <property type="protein sequence ID" value="CCI85714.1"/>
    <property type="molecule type" value="Genomic_DNA"/>
</dbReference>
<evidence type="ECO:0000313" key="9">
    <source>
        <dbReference type="Proteomes" id="UP000009311"/>
    </source>
</evidence>
<evidence type="ECO:0000256" key="5">
    <source>
        <dbReference type="HAMAP-Rule" id="MF_00014"/>
    </source>
</evidence>
<dbReference type="Gene3D" id="2.40.30.60">
    <property type="entry name" value="RimM"/>
    <property type="match status" value="1"/>
</dbReference>
<name>I7KM01_9LACO</name>
<evidence type="ECO:0000259" key="7">
    <source>
        <dbReference type="Pfam" id="PF24986"/>
    </source>
</evidence>
<dbReference type="STRING" id="1423790.BN53_06410"/>
<dbReference type="SUPFAM" id="SSF50346">
    <property type="entry name" value="PRC-barrel domain"/>
    <property type="match status" value="1"/>
</dbReference>
<dbReference type="InterPro" id="IPR011033">
    <property type="entry name" value="PRC_barrel-like_sf"/>
</dbReference>
<keyword evidence="1 5" id="KW-0963">Cytoplasm</keyword>
<comment type="caution">
    <text evidence="8">The sequence shown here is derived from an EMBL/GenBank/DDBJ whole genome shotgun (WGS) entry which is preliminary data.</text>
</comment>
<comment type="subunit">
    <text evidence="5">Binds ribosomal protein uS19.</text>
</comment>
<feature type="domain" description="Ribosome maturation factor RimM PRC barrel" evidence="7">
    <location>
        <begin position="97"/>
        <end position="166"/>
    </location>
</feature>
<dbReference type="HAMAP" id="MF_00014">
    <property type="entry name" value="Ribosome_mat_RimM"/>
    <property type="match status" value="1"/>
</dbReference>
<comment type="similarity">
    <text evidence="5">Belongs to the RimM family.</text>
</comment>
<comment type="domain">
    <text evidence="5">The PRC barrel domain binds ribosomal protein uS19.</text>
</comment>
<dbReference type="NCBIfam" id="TIGR02273">
    <property type="entry name" value="16S_RimM"/>
    <property type="match status" value="1"/>
</dbReference>
<dbReference type="eggNOG" id="COG0806">
    <property type="taxonomic scope" value="Bacteria"/>
</dbReference>
<dbReference type="GO" id="GO:0005737">
    <property type="term" value="C:cytoplasm"/>
    <property type="evidence" value="ECO:0007669"/>
    <property type="project" value="UniProtKB-SubCell"/>
</dbReference>
<keyword evidence="9" id="KW-1185">Reference proteome</keyword>
<dbReference type="RefSeq" id="WP_009560268.1">
    <property type="nucleotide sequence ID" value="NZ_AYZN01000001.1"/>
</dbReference>
<dbReference type="GO" id="GO:0006364">
    <property type="term" value="P:rRNA processing"/>
    <property type="evidence" value="ECO:0007669"/>
    <property type="project" value="UniProtKB-UniRule"/>
</dbReference>
<dbReference type="Gene3D" id="2.30.30.240">
    <property type="entry name" value="PRC-barrel domain"/>
    <property type="match status" value="1"/>
</dbReference>
<dbReference type="PANTHER" id="PTHR33692">
    <property type="entry name" value="RIBOSOME MATURATION FACTOR RIMM"/>
    <property type="match status" value="1"/>
</dbReference>
<dbReference type="GO" id="GO:0042274">
    <property type="term" value="P:ribosomal small subunit biogenesis"/>
    <property type="evidence" value="ECO:0007669"/>
    <property type="project" value="UniProtKB-UniRule"/>
</dbReference>
<dbReference type="Pfam" id="PF01782">
    <property type="entry name" value="RimM"/>
    <property type="match status" value="1"/>
</dbReference>
<feature type="domain" description="RimM N-terminal" evidence="6">
    <location>
        <begin position="6"/>
        <end position="86"/>
    </location>
</feature>
<dbReference type="InterPro" id="IPR056792">
    <property type="entry name" value="PRC_RimM"/>
</dbReference>
<dbReference type="PATRIC" id="fig|1423790.3.peg.122"/>
<dbReference type="AlphaFoldDB" id="I7KM01"/>
<proteinExistence type="inferred from homology"/>
<evidence type="ECO:0000313" key="8">
    <source>
        <dbReference type="EMBL" id="CCI85714.1"/>
    </source>
</evidence>
<evidence type="ECO:0000259" key="6">
    <source>
        <dbReference type="Pfam" id="PF01782"/>
    </source>
</evidence>